<evidence type="ECO:0000256" key="1">
    <source>
        <dbReference type="ARBA" id="ARBA00005436"/>
    </source>
</evidence>
<dbReference type="InterPro" id="IPR008984">
    <property type="entry name" value="SMAD_FHA_dom_sf"/>
</dbReference>
<evidence type="ECO:0000313" key="4">
    <source>
        <dbReference type="EMBL" id="MDS0281940.1"/>
    </source>
</evidence>
<accession>A0ABU2FMF2</accession>
<dbReference type="InterPro" id="IPR038716">
    <property type="entry name" value="P1/P2_N_sf"/>
</dbReference>
<dbReference type="Gene3D" id="1.10.10.1410">
    <property type="match status" value="1"/>
</dbReference>
<protein>
    <recommendedName>
        <fullName evidence="6">FHA domain-containing protein</fullName>
    </recommendedName>
</protein>
<reference evidence="4 5" key="1">
    <citation type="submission" date="2022-06" db="EMBL/GenBank/DDBJ databases">
        <title>Halomicroarcula sp. a new haloarchaeum isolate from saline soil.</title>
        <authorList>
            <person name="Strakova D."/>
            <person name="Galisteo C."/>
            <person name="Sanchez-Porro C."/>
            <person name="Ventosa A."/>
        </authorList>
    </citation>
    <scope>NUCLEOTIDE SEQUENCE [LARGE SCALE GENOMIC DNA]</scope>
    <source>
        <strain evidence="4 5">S3CR25-11</strain>
    </source>
</reference>
<organism evidence="4 5">
    <name type="scientific">Haloarcula onubensis</name>
    <dbReference type="NCBI Taxonomy" id="2950539"/>
    <lineage>
        <taxon>Archaea</taxon>
        <taxon>Methanobacteriati</taxon>
        <taxon>Methanobacteriota</taxon>
        <taxon>Stenosarchaea group</taxon>
        <taxon>Halobacteria</taxon>
        <taxon>Halobacteriales</taxon>
        <taxon>Haloarculaceae</taxon>
        <taxon>Haloarcula</taxon>
    </lineage>
</organism>
<evidence type="ECO:0000313" key="5">
    <source>
        <dbReference type="Proteomes" id="UP001268864"/>
    </source>
</evidence>
<dbReference type="Gene3D" id="2.60.200.20">
    <property type="match status" value="1"/>
</dbReference>
<keyword evidence="3" id="KW-0687">Ribonucleoprotein</keyword>
<dbReference type="SUPFAM" id="SSF49879">
    <property type="entry name" value="SMAD/FHA domain"/>
    <property type="match status" value="1"/>
</dbReference>
<dbReference type="EMBL" id="JAMQOS010000002">
    <property type="protein sequence ID" value="MDS0281940.1"/>
    <property type="molecule type" value="Genomic_DNA"/>
</dbReference>
<keyword evidence="2" id="KW-0689">Ribosomal protein</keyword>
<comment type="caution">
    <text evidence="4">The sequence shown here is derived from an EMBL/GenBank/DDBJ whole genome shotgun (WGS) entry which is preliminary data.</text>
</comment>
<dbReference type="RefSeq" id="WP_310899776.1">
    <property type="nucleotide sequence ID" value="NZ_JAMQOS010000002.1"/>
</dbReference>
<evidence type="ECO:0000256" key="3">
    <source>
        <dbReference type="ARBA" id="ARBA00023274"/>
    </source>
</evidence>
<evidence type="ECO:0000256" key="2">
    <source>
        <dbReference type="ARBA" id="ARBA00022980"/>
    </source>
</evidence>
<gene>
    <name evidence="4" type="ORF">NDI86_07370</name>
</gene>
<name>A0ABU2FMF2_9EURY</name>
<keyword evidence="5" id="KW-1185">Reference proteome</keyword>
<comment type="similarity">
    <text evidence="1">Belongs to the eukaryotic ribosomal protein P1/P2 family.</text>
</comment>
<proteinExistence type="inferred from homology"/>
<sequence length="261" mass="28229">MEYVYAALLLDAAGDDITERTVTDTLERVGVDVNPARVVAVTSALQTIDVPAVVDTLAADFPADDGDGVPAYVYAVLLLDEQGTEVTGRRVAETLESVGVDSERVETLDSAAETILADSPAEATTDRPTATIRYVQTEQEFEIESGDTVGRAGADGLTATITVRDTGEHIAAIQMRFEKDGDAWYLIDYSLNGTYVQKGDGWQRVLCDAGRERLSERDADYTDLNGEAPPELIRLREGDLIAPVHPTYGVVFEFQPADGRP</sequence>
<evidence type="ECO:0008006" key="6">
    <source>
        <dbReference type="Google" id="ProtNLM"/>
    </source>
</evidence>
<dbReference type="Proteomes" id="UP001268864">
    <property type="component" value="Unassembled WGS sequence"/>
</dbReference>